<evidence type="ECO:0000313" key="7">
    <source>
        <dbReference type="EMBL" id="CCH67144.1"/>
    </source>
</evidence>
<reference evidence="7 8" key="1">
    <citation type="submission" date="2012-05" db="EMBL/GenBank/DDBJ databases">
        <authorList>
            <person name="Hilton J."/>
        </authorList>
    </citation>
    <scope>NUCLEOTIDE SEQUENCE [LARGE SCALE GENOMIC DNA]</scope>
    <source>
        <strain evidence="7 8">HH01</strain>
    </source>
</reference>
<dbReference type="GO" id="GO:0009234">
    <property type="term" value="P:menaquinone biosynthetic process"/>
    <property type="evidence" value="ECO:0007669"/>
    <property type="project" value="UniProtKB-UniRule"/>
</dbReference>
<dbReference type="SFLD" id="SFLDS00001">
    <property type="entry name" value="Enolase"/>
    <property type="match status" value="1"/>
</dbReference>
<protein>
    <recommendedName>
        <fullName evidence="4 5">o-succinylbenzoate synthase</fullName>
        <shortName evidence="4">OSB synthase</shortName>
        <shortName evidence="4">OSBS</shortName>
        <ecNumber evidence="4 5">4.2.1.113</ecNumber>
    </recommendedName>
    <alternativeName>
        <fullName evidence="4">4-(2'-carboxyphenyl)-4-oxybutyric acid synthase</fullName>
    </alternativeName>
    <alternativeName>
        <fullName evidence="4">o-succinylbenzoic acid synthase</fullName>
    </alternativeName>
</protein>
<comment type="cofactor">
    <cofactor evidence="4">
        <name>a divalent metal cation</name>
        <dbReference type="ChEBI" id="CHEBI:60240"/>
    </cofactor>
</comment>
<dbReference type="Pfam" id="PF13378">
    <property type="entry name" value="MR_MLE_C"/>
    <property type="match status" value="1"/>
</dbReference>
<dbReference type="CDD" id="cd03320">
    <property type="entry name" value="OSBS"/>
    <property type="match status" value="1"/>
</dbReference>
<dbReference type="PANTHER" id="PTHR48073:SF6">
    <property type="entry name" value="PROTEIN PHYLLO, CHLOROPLASTIC-LIKE"/>
    <property type="match status" value="1"/>
</dbReference>
<keyword evidence="8" id="KW-1185">Reference proteome</keyword>
<name>M1WRY0_9NOST</name>
<evidence type="ECO:0000313" key="8">
    <source>
        <dbReference type="Proteomes" id="UP000053051"/>
    </source>
</evidence>
<dbReference type="EMBL" id="CAIY01000036">
    <property type="protein sequence ID" value="CCH67144.1"/>
    <property type="molecule type" value="Genomic_DNA"/>
</dbReference>
<feature type="binding site" evidence="4">
    <location>
        <position position="200"/>
    </location>
    <ligand>
        <name>Mg(2+)</name>
        <dbReference type="ChEBI" id="CHEBI:18420"/>
    </ligand>
</feature>
<comment type="catalytic activity">
    <reaction evidence="4">
        <text>(1R,6R)-6-hydroxy-2-succinyl-cyclohexa-2,4-diene-1-carboxylate = 2-succinylbenzoate + H2O</text>
        <dbReference type="Rhea" id="RHEA:10196"/>
        <dbReference type="ChEBI" id="CHEBI:15377"/>
        <dbReference type="ChEBI" id="CHEBI:18325"/>
        <dbReference type="ChEBI" id="CHEBI:58689"/>
        <dbReference type="EC" id="4.2.1.113"/>
    </reaction>
</comment>
<dbReference type="Proteomes" id="UP000053051">
    <property type="component" value="Unassembled WGS sequence"/>
</dbReference>
<dbReference type="STRING" id="1165094.RINTHH_9890"/>
<evidence type="ECO:0000256" key="3">
    <source>
        <dbReference type="ARBA" id="ARBA00023239"/>
    </source>
</evidence>
<dbReference type="SUPFAM" id="SSF54826">
    <property type="entry name" value="Enolase N-terminal domain-like"/>
    <property type="match status" value="1"/>
</dbReference>
<dbReference type="SMART" id="SM00922">
    <property type="entry name" value="MR_MLE"/>
    <property type="match status" value="1"/>
</dbReference>
<dbReference type="Pfam" id="PF21508">
    <property type="entry name" value="MenC_N"/>
    <property type="match status" value="1"/>
</dbReference>
<dbReference type="InterPro" id="IPR029065">
    <property type="entry name" value="Enolase_C-like"/>
</dbReference>
<dbReference type="EC" id="4.2.1.113" evidence="4 5"/>
<feature type="active site" description="Proton donor" evidence="4">
    <location>
        <position position="137"/>
    </location>
</feature>
<dbReference type="UniPathway" id="UPA01057">
    <property type="reaction ID" value="UER00165"/>
</dbReference>
<dbReference type="InterPro" id="IPR029017">
    <property type="entry name" value="Enolase-like_N"/>
</dbReference>
<dbReference type="Gene3D" id="3.20.20.120">
    <property type="entry name" value="Enolase-like C-terminal domain"/>
    <property type="match status" value="1"/>
</dbReference>
<dbReference type="Gene3D" id="3.30.390.10">
    <property type="entry name" value="Enolase-like, N-terminal domain"/>
    <property type="match status" value="1"/>
</dbReference>
<keyword evidence="2 4" id="KW-0460">Magnesium</keyword>
<keyword evidence="3 4" id="KW-0456">Lyase</keyword>
<dbReference type="SUPFAM" id="SSF51604">
    <property type="entry name" value="Enolase C-terminal domain-like"/>
    <property type="match status" value="1"/>
</dbReference>
<dbReference type="OrthoDB" id="9802699at2"/>
<dbReference type="InterPro" id="IPR041338">
    <property type="entry name" value="OSBS_N"/>
</dbReference>
<accession>M1WRY0</accession>
<comment type="function">
    <text evidence="4">Converts 2-succinyl-6-hydroxy-2,4-cyclohexadiene-1-carboxylate (SHCHC) to 2-succinylbenzoate (OSB).</text>
</comment>
<comment type="pathway">
    <text evidence="4">Quinol/quinone metabolism; 1,4-dihydroxy-2-naphthoate biosynthesis; 1,4-dihydroxy-2-naphthoate from chorismate: step 4/7.</text>
</comment>
<dbReference type="NCBIfam" id="TIGR01927">
    <property type="entry name" value="menC_gam_Gplu"/>
    <property type="match status" value="1"/>
</dbReference>
<dbReference type="AlphaFoldDB" id="M1WRY0"/>
<feature type="binding site" evidence="4">
    <location>
        <position position="225"/>
    </location>
    <ligand>
        <name>Mg(2+)</name>
        <dbReference type="ChEBI" id="CHEBI:18420"/>
    </ligand>
</feature>
<comment type="pathway">
    <text evidence="4">Cofactor biosynthesis; phylloquinone biosynthesis.</text>
</comment>
<dbReference type="UniPathway" id="UPA00995"/>
<comment type="caution">
    <text evidence="7">The sequence shown here is derived from an EMBL/GenBank/DDBJ whole genome shotgun (WGS) entry which is preliminary data.</text>
</comment>
<dbReference type="GO" id="GO:0042372">
    <property type="term" value="P:phylloquinone biosynthetic process"/>
    <property type="evidence" value="ECO:0007669"/>
    <property type="project" value="UniProtKB-UniRule"/>
</dbReference>
<proteinExistence type="inferred from homology"/>
<gene>
    <name evidence="4" type="primary">menC</name>
    <name evidence="7" type="ORF">RINTHH_9890</name>
</gene>
<dbReference type="InterPro" id="IPR010196">
    <property type="entry name" value="OSB_synthase_MenC1"/>
</dbReference>
<dbReference type="RefSeq" id="WP_008233335.1">
    <property type="nucleotide sequence ID" value="NZ_CAIY01000036.1"/>
</dbReference>
<sequence>MVYQFEFRSYRRKFIFPIITSYGSWEFREGIIIQLRDTMNRVSWGEIAPISWFGSETLDQALDFCQQSPKEITAEYIYSIPNTLPACQFGFESALIMKGEEKRNNILSFCGLLPSGEEVLNVWNTLWNRGYTTFKWKIGVKTIISELEILHELIQQLPTSAKLRLDANGGLSEEQAELWLENCDYINNSSQSSAIIEFLEQPLKADKFESILRLSLNYQTMIALDESAATLDQLRDSYEKGWQGLFIIKPGIAGYPSHLHQFCQQNQIDAVFSSVMETAIGRQAALELARKLTIKSRAVGFGINHWFTEDQENYPQQLW</sequence>
<dbReference type="NCBIfam" id="NF002739">
    <property type="entry name" value="PRK02714.1"/>
    <property type="match status" value="1"/>
</dbReference>
<evidence type="ECO:0000256" key="1">
    <source>
        <dbReference type="ARBA" id="ARBA00022723"/>
    </source>
</evidence>
<dbReference type="GO" id="GO:0000287">
    <property type="term" value="F:magnesium ion binding"/>
    <property type="evidence" value="ECO:0007669"/>
    <property type="project" value="UniProtKB-UniRule"/>
</dbReference>
<feature type="active site" description="Proton acceptor" evidence="4">
    <location>
        <position position="249"/>
    </location>
</feature>
<evidence type="ECO:0000259" key="6">
    <source>
        <dbReference type="SMART" id="SM00922"/>
    </source>
</evidence>
<comment type="similarity">
    <text evidence="4">Belongs to the mandelate racemase/muconate lactonizing enzyme family. MenC type 1 subfamily.</text>
</comment>
<dbReference type="GO" id="GO:0043748">
    <property type="term" value="F:O-succinylbenzoate synthase activity"/>
    <property type="evidence" value="ECO:0007669"/>
    <property type="project" value="UniProtKB-EC"/>
</dbReference>
<keyword evidence="1 4" id="KW-0479">Metal-binding</keyword>
<evidence type="ECO:0000256" key="5">
    <source>
        <dbReference type="NCBIfam" id="TIGR01927"/>
    </source>
</evidence>
<dbReference type="PANTHER" id="PTHR48073">
    <property type="entry name" value="O-SUCCINYLBENZOATE SYNTHASE-RELATED"/>
    <property type="match status" value="1"/>
</dbReference>
<dbReference type="InterPro" id="IPR036849">
    <property type="entry name" value="Enolase-like_C_sf"/>
</dbReference>
<feature type="binding site" evidence="4">
    <location>
        <position position="166"/>
    </location>
    <ligand>
        <name>Mg(2+)</name>
        <dbReference type="ChEBI" id="CHEBI:18420"/>
    </ligand>
</feature>
<evidence type="ECO:0000256" key="4">
    <source>
        <dbReference type="HAMAP-Rule" id="MF_00470"/>
    </source>
</evidence>
<dbReference type="SFLD" id="SFLDG00180">
    <property type="entry name" value="muconate_cycloisomerase"/>
    <property type="match status" value="1"/>
</dbReference>
<evidence type="ECO:0000256" key="2">
    <source>
        <dbReference type="ARBA" id="ARBA00022842"/>
    </source>
</evidence>
<organism evidence="7 8">
    <name type="scientific">Richelia intracellularis HH01</name>
    <dbReference type="NCBI Taxonomy" id="1165094"/>
    <lineage>
        <taxon>Bacteria</taxon>
        <taxon>Bacillati</taxon>
        <taxon>Cyanobacteriota</taxon>
        <taxon>Cyanophyceae</taxon>
        <taxon>Nostocales</taxon>
        <taxon>Nostocaceae</taxon>
        <taxon>Richelia</taxon>
    </lineage>
</organism>
<reference evidence="8" key="2">
    <citation type="submission" date="2016-01" db="EMBL/GenBank/DDBJ databases">
        <title>Diatom-associated endosymboitic cyanobacterium lacks core nitrogen metabolism enzymes.</title>
        <authorList>
            <person name="Hilton J.A."/>
            <person name="Foster R.A."/>
            <person name="Tripp H.J."/>
            <person name="Carter B.J."/>
            <person name="Zehr J.P."/>
            <person name="Villareal T.A."/>
        </authorList>
    </citation>
    <scope>NUCLEOTIDE SEQUENCE [LARGE SCALE GENOMIC DNA]</scope>
    <source>
        <strain evidence="8">HH01</strain>
    </source>
</reference>
<feature type="domain" description="Mandelate racemase/muconate lactonizing enzyme C-terminal" evidence="6">
    <location>
        <begin position="116"/>
        <end position="221"/>
    </location>
</feature>
<dbReference type="SFLD" id="SFLDF00009">
    <property type="entry name" value="o-succinylbenzoate_synthase"/>
    <property type="match status" value="1"/>
</dbReference>
<dbReference type="InterPro" id="IPR013342">
    <property type="entry name" value="Mandelate_racemase_C"/>
</dbReference>
<dbReference type="HAMAP" id="MF_00470">
    <property type="entry name" value="MenC_1"/>
    <property type="match status" value="1"/>
</dbReference>